<dbReference type="OrthoDB" id="2017387at2759"/>
<evidence type="ECO:0000256" key="1">
    <source>
        <dbReference type="ARBA" id="ARBA00022630"/>
    </source>
</evidence>
<dbReference type="InterPro" id="IPR036188">
    <property type="entry name" value="FAD/NAD-bd_sf"/>
</dbReference>
<dbReference type="Gene3D" id="3.50.50.60">
    <property type="entry name" value="FAD/NAD(P)-binding domain"/>
    <property type="match status" value="1"/>
</dbReference>
<keyword evidence="7" id="KW-1185">Reference proteome</keyword>
<dbReference type="SUPFAM" id="SSF51905">
    <property type="entry name" value="FAD/NAD(P)-binding domain"/>
    <property type="match status" value="1"/>
</dbReference>
<dbReference type="AlphaFoldDB" id="A0A5N6KY73"/>
<evidence type="ECO:0000256" key="4">
    <source>
        <dbReference type="ARBA" id="ARBA00023033"/>
    </source>
</evidence>
<evidence type="ECO:0000313" key="7">
    <source>
        <dbReference type="Proteomes" id="UP000327013"/>
    </source>
</evidence>
<dbReference type="EMBL" id="VIBQ01000017">
    <property type="protein sequence ID" value="KAB8360572.1"/>
    <property type="molecule type" value="Genomic_DNA"/>
</dbReference>
<proteinExistence type="predicted"/>
<keyword evidence="1" id="KW-0285">Flavoprotein</keyword>
<protein>
    <recommendedName>
        <fullName evidence="5">FAD-binding domain-containing protein</fullName>
    </recommendedName>
</protein>
<dbReference type="Pfam" id="PF01494">
    <property type="entry name" value="FAD_binding_3"/>
    <property type="match status" value="2"/>
</dbReference>
<accession>A0A5N6KY73</accession>
<keyword evidence="4" id="KW-0503">Monooxygenase</keyword>
<dbReference type="Proteomes" id="UP000327013">
    <property type="component" value="Unassembled WGS sequence"/>
</dbReference>
<dbReference type="GO" id="GO:0004497">
    <property type="term" value="F:monooxygenase activity"/>
    <property type="evidence" value="ECO:0007669"/>
    <property type="project" value="UniProtKB-KW"/>
</dbReference>
<dbReference type="PANTHER" id="PTHR46972">
    <property type="entry name" value="MONOOXYGENASE ASQM-RELATED"/>
    <property type="match status" value="1"/>
</dbReference>
<dbReference type="PRINTS" id="PR00420">
    <property type="entry name" value="RNGMNOXGNASE"/>
</dbReference>
<keyword evidence="2" id="KW-0274">FAD</keyword>
<evidence type="ECO:0000259" key="5">
    <source>
        <dbReference type="Pfam" id="PF01494"/>
    </source>
</evidence>
<feature type="domain" description="FAD-binding" evidence="5">
    <location>
        <begin position="9"/>
        <end position="243"/>
    </location>
</feature>
<dbReference type="GO" id="GO:0071949">
    <property type="term" value="F:FAD binding"/>
    <property type="evidence" value="ECO:0007669"/>
    <property type="project" value="InterPro"/>
</dbReference>
<dbReference type="PANTHER" id="PTHR46972:SF1">
    <property type="entry name" value="FAD DEPENDENT OXIDOREDUCTASE DOMAIN-CONTAINING PROTEIN"/>
    <property type="match status" value="1"/>
</dbReference>
<gene>
    <name evidence="6" type="ORF">FH972_024312</name>
</gene>
<evidence type="ECO:0000313" key="6">
    <source>
        <dbReference type="EMBL" id="KAB8360572.1"/>
    </source>
</evidence>
<dbReference type="InterPro" id="IPR002938">
    <property type="entry name" value="FAD-bd"/>
</dbReference>
<comment type="caution">
    <text evidence="6">The sequence shown here is derived from an EMBL/GenBank/DDBJ whole genome shotgun (WGS) entry which is preliminary data.</text>
</comment>
<reference evidence="6 7" key="1">
    <citation type="submission" date="2019-06" db="EMBL/GenBank/DDBJ databases">
        <title>A chromosomal-level reference genome of Carpinus fangiana (Coryloideae, Betulaceae).</title>
        <authorList>
            <person name="Yang X."/>
            <person name="Wang Z."/>
            <person name="Zhang L."/>
            <person name="Hao G."/>
            <person name="Liu J."/>
            <person name="Yang Y."/>
        </authorList>
    </citation>
    <scope>NUCLEOTIDE SEQUENCE [LARGE SCALE GENOMIC DNA]</scope>
    <source>
        <strain evidence="6">Cfa_2016G</strain>
        <tissue evidence="6">Leaf</tissue>
    </source>
</reference>
<sequence>MASDSSYPRVAIIGAGPAGCTLARLLVRAALPVTIFEGEKSLDMRSQGGTLDLHSDTGIAALKAAGLYDDFIRQSRFDGDSIRLCDKSLRSYLNLGSSADSWFAQGKPEIDRSDLRMLLLNSLPKETVRWGHRLTSVDPVTLTLTFEDGTLKDGFDLIVGADGAWSKVRAALTTTQPFYSGVGGFTAVVNHAETDVPNLSKLINRGSWFNFSDGSMVLGQQMGDGSLYVSVWQVREEDWQKNANYDVKDGKSVRNELCKQYANWSPEVLELLSAISDHGVVPRSLYMLPVDFKWSNVPGITLLGDAAHLMTPFIGEGVNAGMKDAVDLAHAIVETSKSPDLKSLTKNITLYERRMFQRVGKVQVRTKDMMELMLFTPGAPGTVIDKWIVRSFSDEMNSALLLLVKTPSLHIASFRQYRRHKTLNTHDTYWGTLP</sequence>
<feature type="domain" description="FAD-binding" evidence="5">
    <location>
        <begin position="300"/>
        <end position="335"/>
    </location>
</feature>
<evidence type="ECO:0000256" key="2">
    <source>
        <dbReference type="ARBA" id="ARBA00022827"/>
    </source>
</evidence>
<evidence type="ECO:0000256" key="3">
    <source>
        <dbReference type="ARBA" id="ARBA00023002"/>
    </source>
</evidence>
<keyword evidence="3" id="KW-0560">Oxidoreductase</keyword>
<name>A0A5N6KY73_9ROSI</name>
<organism evidence="6 7">
    <name type="scientific">Carpinus fangiana</name>
    <dbReference type="NCBI Taxonomy" id="176857"/>
    <lineage>
        <taxon>Eukaryota</taxon>
        <taxon>Viridiplantae</taxon>
        <taxon>Streptophyta</taxon>
        <taxon>Embryophyta</taxon>
        <taxon>Tracheophyta</taxon>
        <taxon>Spermatophyta</taxon>
        <taxon>Magnoliopsida</taxon>
        <taxon>eudicotyledons</taxon>
        <taxon>Gunneridae</taxon>
        <taxon>Pentapetalae</taxon>
        <taxon>rosids</taxon>
        <taxon>fabids</taxon>
        <taxon>Fagales</taxon>
        <taxon>Betulaceae</taxon>
        <taxon>Carpinus</taxon>
    </lineage>
</organism>